<dbReference type="OrthoDB" id="9984693at2759"/>
<dbReference type="GO" id="GO:0005783">
    <property type="term" value="C:endoplasmic reticulum"/>
    <property type="evidence" value="ECO:0007669"/>
    <property type="project" value="TreeGrafter"/>
</dbReference>
<proteinExistence type="predicted"/>
<accession>A0A448YNE1</accession>
<evidence type="ECO:0000313" key="3">
    <source>
        <dbReference type="Proteomes" id="UP000290900"/>
    </source>
</evidence>
<reference evidence="2 3" key="1">
    <citation type="submission" date="2018-12" db="EMBL/GenBank/DDBJ databases">
        <authorList>
            <person name="Tiukova I."/>
            <person name="Dainat J."/>
        </authorList>
    </citation>
    <scope>NUCLEOTIDE SEQUENCE [LARGE SCALE GENOMIC DNA]</scope>
</reference>
<name>A0A448YNE1_BRENA</name>
<protein>
    <submittedName>
        <fullName evidence="2">DEKNAAC103330</fullName>
    </submittedName>
</protein>
<dbReference type="GO" id="GO:0006506">
    <property type="term" value="P:GPI anchor biosynthetic process"/>
    <property type="evidence" value="ECO:0007669"/>
    <property type="project" value="InterPro"/>
</dbReference>
<gene>
    <name evidence="2" type="ORF">BRENAR_LOCUS3186</name>
</gene>
<dbReference type="PANTHER" id="PTHR13315:SF1">
    <property type="entry name" value="PROTEIN TED1"/>
    <property type="match status" value="1"/>
</dbReference>
<keyword evidence="1" id="KW-0472">Membrane</keyword>
<dbReference type="Proteomes" id="UP000290900">
    <property type="component" value="Unassembled WGS sequence"/>
</dbReference>
<dbReference type="AlphaFoldDB" id="A0A448YNE1"/>
<dbReference type="PANTHER" id="PTHR13315">
    <property type="entry name" value="METALLO PHOSPHOESTERASE RELATED"/>
    <property type="match status" value="1"/>
</dbReference>
<dbReference type="InterPro" id="IPR033308">
    <property type="entry name" value="PGAP5/Cdc1/Ted1"/>
</dbReference>
<dbReference type="InterPro" id="IPR029052">
    <property type="entry name" value="Metallo-depent_PP-like"/>
</dbReference>
<organism evidence="2 3">
    <name type="scientific">Brettanomyces naardenensis</name>
    <name type="common">Yeast</name>
    <dbReference type="NCBI Taxonomy" id="13370"/>
    <lineage>
        <taxon>Eukaryota</taxon>
        <taxon>Fungi</taxon>
        <taxon>Dikarya</taxon>
        <taxon>Ascomycota</taxon>
        <taxon>Saccharomycotina</taxon>
        <taxon>Pichiomycetes</taxon>
        <taxon>Pichiales</taxon>
        <taxon>Pichiaceae</taxon>
        <taxon>Brettanomyces</taxon>
    </lineage>
</organism>
<dbReference type="SUPFAM" id="SSF56300">
    <property type="entry name" value="Metallo-dependent phosphatases"/>
    <property type="match status" value="1"/>
</dbReference>
<dbReference type="GO" id="GO:0016020">
    <property type="term" value="C:membrane"/>
    <property type="evidence" value="ECO:0007669"/>
    <property type="project" value="GOC"/>
</dbReference>
<dbReference type="FunCoup" id="A0A448YNE1">
    <property type="interactions" value="84"/>
</dbReference>
<keyword evidence="3" id="KW-1185">Reference proteome</keyword>
<dbReference type="InParanoid" id="A0A448YNE1"/>
<dbReference type="EMBL" id="CAACVR010000023">
    <property type="protein sequence ID" value="VEU22455.1"/>
    <property type="molecule type" value="Genomic_DNA"/>
</dbReference>
<evidence type="ECO:0000313" key="2">
    <source>
        <dbReference type="EMBL" id="VEU22455.1"/>
    </source>
</evidence>
<evidence type="ECO:0000256" key="1">
    <source>
        <dbReference type="ARBA" id="ARBA00023136"/>
    </source>
</evidence>
<sequence length="470" mass="54422">MLRRILQVFAFLITSANLLINLYCYTYPSLDVENCSWKYNYKTYNSIQKRLVQIPYIGDLYDHYFVSQDPNLIPQPNDIHLLAIGDPQINGVWPYMDARKRLDIFGNDFYLGHIYSVVKRRLQPDYVAVLGDLISCNWVSDSEYFNRTKRYSTRIFPRPEAPYPSNPEAIDILADQQGINDLDSYVSWYKQSLQEGLFSTDAYYHYQDVANWSNDRSLQPLFINTTGNHDVGYGGEISFDNLYRWNRFNGKDNYWIDYGSNTSHPWRLVVLNSLVLDGPVKHQAFQNATWQFIDSLATKEYNGSTILITHIPLYKPEGVCADGPRIEYFTRENSPVQDWDKLGNIKQENLLTEETSQRVLSSIFKNGKPGLILTGHDHEGCVSYYSKDEGIWVVNSENPEKVAVREVTVRSIMGDFDGNTGIVTGHFSHDAEEWEFDYRQCPFIVQHVWWASKVVMMVDVSVLSVLMICR</sequence>